<sequence length="867" mass="97194">MSTLKAIKAKKGKVETEVERFRAEGHWSKALDLISIHGSDRSAPLHILNQLILCENELEWTDQGELTTGSLSKAKKFAEEVINGNDDQYKFEASVLLGKIYYLQGNTEKALKLLSSLNLSSTKMDPITLRFNRIVSEGLAVLGMCREEQCKLKSPADVSKEKDAIIALYNLACHLCIKHLQELDRNQPEHTTSVITLPPTVEKAIQRIPEIMIEKGNISGAISKYRAILGYCELPATKSLRQTLSLQFSELLLRSVCVKVYHKYNASVDQDSPADKDYQLIPYRYPTNRYIPENRIEEAILSLMISEHIASQDVILNRPSELSEAQIVRSFNNAAAVYDLLAILLTKVKHFRFLSKCLEKALKFSYCQFHIWYQFALSLISSKQHYRGYLALRECLRIDPSKIAIYLLASSLCLGNLNLIEEGMELASQAIEVASQSEVAFAARAHLLLGWGWSLLARSCFVVDKKGDLRNRAVKEYRTAIQLDPDDYLAWYHLGVELATQRHIDEALSVCQQSLQLMPIHSNTLCLLALLHTTGGKRMDQASKALYVGLSDRSNDFNLLFLLAKVEEARINPKAGLKIYRQLLTVWRDTFSISNNPKIIFDKIRKAALSVNNEPTSLNPSDDSALPTSSPYSPSLELDDNFSILNINEEINNGSLSNNHLQSALSDIAVGCVGQTGASIAPVPKQSRSTNQTQSIALKIQIKIYQGLAQSYLDNDQLFEAKEALDEVMKIGGLDNQTLYLRGRLAEKRGLLCIARSLYESVIALKPDHLEALLSLANLLHTNNQTTLAERVARDAMNVDPTNFRVWRLLADILSSPNTPEPASEAVVTRALLTAIELEQTEPIEPFYHLPLGNQFWVWKHSNQSSN</sequence>
<dbReference type="SUPFAM" id="SSF48452">
    <property type="entry name" value="TPR-like"/>
    <property type="match status" value="2"/>
</dbReference>
<reference evidence="5" key="2">
    <citation type="submission" date="2023-11" db="UniProtKB">
        <authorList>
            <consortium name="WormBaseParasite"/>
        </authorList>
    </citation>
    <scope>IDENTIFICATION</scope>
</reference>
<dbReference type="WBParaSite" id="TREG1_68330.1">
    <property type="protein sequence ID" value="TREG1_68330.1"/>
    <property type="gene ID" value="TREG1_68330"/>
</dbReference>
<evidence type="ECO:0000256" key="2">
    <source>
        <dbReference type="ARBA" id="ARBA00038251"/>
    </source>
</evidence>
<evidence type="ECO:0000259" key="3">
    <source>
        <dbReference type="Pfam" id="PF19440"/>
    </source>
</evidence>
<dbReference type="Pfam" id="PF19440">
    <property type="entry name" value="TTC7_N"/>
    <property type="match status" value="1"/>
</dbReference>
<protein>
    <recommendedName>
        <fullName evidence="3">Tetratricopeptide repeat protein 7 N-terminal domain-containing protein</fullName>
    </recommendedName>
</protein>
<evidence type="ECO:0000313" key="4">
    <source>
        <dbReference type="Proteomes" id="UP000050795"/>
    </source>
</evidence>
<comment type="function">
    <text evidence="1">Involved in endocytosis.</text>
</comment>
<dbReference type="Pfam" id="PF13432">
    <property type="entry name" value="TPR_16"/>
    <property type="match status" value="1"/>
</dbReference>
<dbReference type="GO" id="GO:0046854">
    <property type="term" value="P:phosphatidylinositol phosphate biosynthetic process"/>
    <property type="evidence" value="ECO:0007669"/>
    <property type="project" value="TreeGrafter"/>
</dbReference>
<dbReference type="GO" id="GO:0072659">
    <property type="term" value="P:protein localization to plasma membrane"/>
    <property type="evidence" value="ECO:0007669"/>
    <property type="project" value="TreeGrafter"/>
</dbReference>
<comment type="similarity">
    <text evidence="2">Belongs to the YPP1 family.</text>
</comment>
<dbReference type="InterPro" id="IPR011990">
    <property type="entry name" value="TPR-like_helical_dom_sf"/>
</dbReference>
<dbReference type="Proteomes" id="UP000050795">
    <property type="component" value="Unassembled WGS sequence"/>
</dbReference>
<reference evidence="4" key="1">
    <citation type="submission" date="2022-06" db="EMBL/GenBank/DDBJ databases">
        <authorList>
            <person name="Berger JAMES D."/>
            <person name="Berger JAMES D."/>
        </authorList>
    </citation>
    <scope>NUCLEOTIDE SEQUENCE [LARGE SCALE GENOMIC DNA]</scope>
</reference>
<organism evidence="4 5">
    <name type="scientific">Trichobilharzia regenti</name>
    <name type="common">Nasal bird schistosome</name>
    <dbReference type="NCBI Taxonomy" id="157069"/>
    <lineage>
        <taxon>Eukaryota</taxon>
        <taxon>Metazoa</taxon>
        <taxon>Spiralia</taxon>
        <taxon>Lophotrochozoa</taxon>
        <taxon>Platyhelminthes</taxon>
        <taxon>Trematoda</taxon>
        <taxon>Digenea</taxon>
        <taxon>Strigeidida</taxon>
        <taxon>Schistosomatoidea</taxon>
        <taxon>Schistosomatidae</taxon>
        <taxon>Trichobilharzia</taxon>
    </lineage>
</organism>
<dbReference type="PANTHER" id="PTHR23083">
    <property type="entry name" value="TETRATRICOPEPTIDE REPEAT PROTEIN, TPR"/>
    <property type="match status" value="1"/>
</dbReference>
<dbReference type="InterPro" id="IPR019734">
    <property type="entry name" value="TPR_rpt"/>
</dbReference>
<name>A0AA85K5W9_TRIRE</name>
<feature type="domain" description="Tetratricopeptide repeat protein 7 N-terminal" evidence="3">
    <location>
        <begin position="6"/>
        <end position="358"/>
    </location>
</feature>
<dbReference type="PANTHER" id="PTHR23083:SF464">
    <property type="entry name" value="TETRATRICOPEPTIDE REPEAT DOMAIN 7, ISOFORM A"/>
    <property type="match status" value="1"/>
</dbReference>
<dbReference type="GO" id="GO:0005886">
    <property type="term" value="C:plasma membrane"/>
    <property type="evidence" value="ECO:0007669"/>
    <property type="project" value="TreeGrafter"/>
</dbReference>
<evidence type="ECO:0000256" key="1">
    <source>
        <dbReference type="ARBA" id="ARBA00002550"/>
    </source>
</evidence>
<dbReference type="InterPro" id="IPR045819">
    <property type="entry name" value="TTC7_N"/>
</dbReference>
<dbReference type="InterPro" id="IPR051722">
    <property type="entry name" value="Endocytosis_PI4K-reg_protein"/>
</dbReference>
<dbReference type="SMART" id="SM00028">
    <property type="entry name" value="TPR"/>
    <property type="match status" value="7"/>
</dbReference>
<keyword evidence="4" id="KW-1185">Reference proteome</keyword>
<evidence type="ECO:0000313" key="5">
    <source>
        <dbReference type="WBParaSite" id="TREG1_68330.1"/>
    </source>
</evidence>
<dbReference type="Gene3D" id="1.25.40.10">
    <property type="entry name" value="Tetratricopeptide repeat domain"/>
    <property type="match status" value="3"/>
</dbReference>
<proteinExistence type="inferred from homology"/>
<dbReference type="AlphaFoldDB" id="A0AA85K5W9"/>
<dbReference type="Pfam" id="PF14559">
    <property type="entry name" value="TPR_19"/>
    <property type="match status" value="1"/>
</dbReference>
<accession>A0AA85K5W9</accession>